<keyword evidence="2" id="KW-1185">Reference proteome</keyword>
<evidence type="ECO:0000313" key="1">
    <source>
        <dbReference type="EMBL" id="WQF79635.1"/>
    </source>
</evidence>
<name>A0AAX4I9H8_9PEZI</name>
<gene>
    <name evidence="1" type="ORF">CDEST_04649</name>
</gene>
<dbReference type="RefSeq" id="XP_062776859.1">
    <property type="nucleotide sequence ID" value="XM_062920808.1"/>
</dbReference>
<dbReference type="KEGG" id="cdet:87941152"/>
<accession>A0AAX4I9H8</accession>
<dbReference type="AlphaFoldDB" id="A0AAX4I9H8"/>
<sequence>MAAGGATVLPSSGGLSFVSFDNNGSLVCDCDPGRSFQDLFDPSHDSKRI</sequence>
<dbReference type="Proteomes" id="UP001322277">
    <property type="component" value="Chromosome 3"/>
</dbReference>
<dbReference type="GeneID" id="87941152"/>
<proteinExistence type="predicted"/>
<evidence type="ECO:0000313" key="2">
    <source>
        <dbReference type="Proteomes" id="UP001322277"/>
    </source>
</evidence>
<dbReference type="EMBL" id="CP137307">
    <property type="protein sequence ID" value="WQF79635.1"/>
    <property type="molecule type" value="Genomic_DNA"/>
</dbReference>
<reference evidence="2" key="1">
    <citation type="journal article" date="2023" name="bioRxiv">
        <title>Complete genome of the Medicago anthracnose fungus, Colletotrichum destructivum, reveals a mini-chromosome-like region within a core chromosome.</title>
        <authorList>
            <person name="Lapalu N."/>
            <person name="Simon A."/>
            <person name="Lu A."/>
            <person name="Plaumann P.-L."/>
            <person name="Amselem J."/>
            <person name="Pigne S."/>
            <person name="Auger A."/>
            <person name="Koch C."/>
            <person name="Dallery J.-F."/>
            <person name="O'Connell R.J."/>
        </authorList>
    </citation>
    <scope>NUCLEOTIDE SEQUENCE [LARGE SCALE GENOMIC DNA]</scope>
    <source>
        <strain evidence="2">CBS 520.97</strain>
    </source>
</reference>
<organism evidence="1 2">
    <name type="scientific">Colletotrichum destructivum</name>
    <dbReference type="NCBI Taxonomy" id="34406"/>
    <lineage>
        <taxon>Eukaryota</taxon>
        <taxon>Fungi</taxon>
        <taxon>Dikarya</taxon>
        <taxon>Ascomycota</taxon>
        <taxon>Pezizomycotina</taxon>
        <taxon>Sordariomycetes</taxon>
        <taxon>Hypocreomycetidae</taxon>
        <taxon>Glomerellales</taxon>
        <taxon>Glomerellaceae</taxon>
        <taxon>Colletotrichum</taxon>
        <taxon>Colletotrichum destructivum species complex</taxon>
    </lineage>
</organism>
<protein>
    <submittedName>
        <fullName evidence="1">Uncharacterized protein</fullName>
    </submittedName>
</protein>